<organism evidence="5 6">
    <name type="scientific">Haladaptatus pallidirubidus</name>
    <dbReference type="NCBI Taxonomy" id="1008152"/>
    <lineage>
        <taxon>Archaea</taxon>
        <taxon>Methanobacteriati</taxon>
        <taxon>Methanobacteriota</taxon>
        <taxon>Stenosarchaea group</taxon>
        <taxon>Halobacteria</taxon>
        <taxon>Halobacteriales</taxon>
        <taxon>Haladaptataceae</taxon>
        <taxon>Haladaptatus</taxon>
    </lineage>
</organism>
<dbReference type="CDD" id="cd06464">
    <property type="entry name" value="ACD_sHsps-like"/>
    <property type="match status" value="1"/>
</dbReference>
<gene>
    <name evidence="5" type="ORF">GCM10025751_40240</name>
</gene>
<comment type="similarity">
    <text evidence="1 2">Belongs to the small heat shock protein (HSP20) family.</text>
</comment>
<reference evidence="5 6" key="1">
    <citation type="journal article" date="2019" name="Int. J. Syst. Evol. Microbiol.">
        <title>The Global Catalogue of Microorganisms (GCM) 10K type strain sequencing project: providing services to taxonomists for standard genome sequencing and annotation.</title>
        <authorList>
            <consortium name="The Broad Institute Genomics Platform"/>
            <consortium name="The Broad Institute Genome Sequencing Center for Infectious Disease"/>
            <person name="Wu L."/>
            <person name="Ma J."/>
        </authorList>
    </citation>
    <scope>NUCLEOTIDE SEQUENCE [LARGE SCALE GENOMIC DNA]</scope>
    <source>
        <strain evidence="5 6">JCM 17504</strain>
    </source>
</reference>
<comment type="caution">
    <text evidence="5">The sequence shown here is derived from an EMBL/GenBank/DDBJ whole genome shotgun (WGS) entry which is preliminary data.</text>
</comment>
<keyword evidence="6" id="KW-1185">Reference proteome</keyword>
<proteinExistence type="inferred from homology"/>
<dbReference type="InterPro" id="IPR008978">
    <property type="entry name" value="HSP20-like_chaperone"/>
</dbReference>
<evidence type="ECO:0000256" key="3">
    <source>
        <dbReference type="SAM" id="MobiDB-lite"/>
    </source>
</evidence>
<evidence type="ECO:0000259" key="4">
    <source>
        <dbReference type="PROSITE" id="PS01031"/>
    </source>
</evidence>
<evidence type="ECO:0000256" key="1">
    <source>
        <dbReference type="PROSITE-ProRule" id="PRU00285"/>
    </source>
</evidence>
<name>A0AAV3ULX6_9EURY</name>
<dbReference type="RefSeq" id="WP_227773865.1">
    <property type="nucleotide sequence ID" value="NZ_BAABKX010000015.1"/>
</dbReference>
<dbReference type="PANTHER" id="PTHR11527">
    <property type="entry name" value="HEAT-SHOCK PROTEIN 20 FAMILY MEMBER"/>
    <property type="match status" value="1"/>
</dbReference>
<sequence length="131" mass="14762">MRRDDRDDPFDDLFREIERMMNDMMGGNVDMQVDTSTTGPGFGADTHVDIHEDDEHVRVIADLPGVEKEDINLKCDGETMTISAVSDHREYDERISLPARVDERSANATYNNGVLEVTLEKTDESANISVE</sequence>
<feature type="domain" description="SHSP" evidence="4">
    <location>
        <begin position="39"/>
        <end position="131"/>
    </location>
</feature>
<dbReference type="Pfam" id="PF00011">
    <property type="entry name" value="HSP20"/>
    <property type="match status" value="1"/>
</dbReference>
<dbReference type="GeneID" id="68614102"/>
<feature type="region of interest" description="Disordered" evidence="3">
    <location>
        <begin position="27"/>
        <end position="46"/>
    </location>
</feature>
<protein>
    <submittedName>
        <fullName evidence="5">Hsp20/alpha crystallin family protein</fullName>
    </submittedName>
</protein>
<dbReference type="InterPro" id="IPR031107">
    <property type="entry name" value="Small_HSP"/>
</dbReference>
<evidence type="ECO:0000256" key="2">
    <source>
        <dbReference type="RuleBase" id="RU003616"/>
    </source>
</evidence>
<evidence type="ECO:0000313" key="6">
    <source>
        <dbReference type="Proteomes" id="UP001501729"/>
    </source>
</evidence>
<evidence type="ECO:0000313" key="5">
    <source>
        <dbReference type="EMBL" id="GAA5057867.1"/>
    </source>
</evidence>
<dbReference type="InterPro" id="IPR002068">
    <property type="entry name" value="A-crystallin/Hsp20_dom"/>
</dbReference>
<dbReference type="PROSITE" id="PS01031">
    <property type="entry name" value="SHSP"/>
    <property type="match status" value="1"/>
</dbReference>
<dbReference type="EMBL" id="BAABKX010000015">
    <property type="protein sequence ID" value="GAA5057867.1"/>
    <property type="molecule type" value="Genomic_DNA"/>
</dbReference>
<dbReference type="Gene3D" id="2.60.40.790">
    <property type="match status" value="1"/>
</dbReference>
<dbReference type="SUPFAM" id="SSF49764">
    <property type="entry name" value="HSP20-like chaperones"/>
    <property type="match status" value="1"/>
</dbReference>
<dbReference type="AlphaFoldDB" id="A0AAV3ULX6"/>
<accession>A0AAV3ULX6</accession>
<dbReference type="Proteomes" id="UP001501729">
    <property type="component" value="Unassembled WGS sequence"/>
</dbReference>